<protein>
    <submittedName>
        <fullName evidence="1">Uncharacterized protein</fullName>
    </submittedName>
</protein>
<sequence length="150" mass="17268">MNELQRLTDETQHQAPSPPWMVLTVQGVQDPKRCLASVVEVMQAVLTIPAPLWEEGKEAQWAAVLPEWFVTSMTRYTLPEIMARPEQWHFESWVATMCAREWEWWSSAAGPGWFQISVDLMGLPSNVEPLFYLVHACCEKGYRLTVTEDE</sequence>
<name>A0A1I6BMY3_HYMAR</name>
<dbReference type="EMBL" id="FOXS01000010">
    <property type="protein sequence ID" value="SFQ82296.1"/>
    <property type="molecule type" value="Genomic_DNA"/>
</dbReference>
<dbReference type="AlphaFoldDB" id="A0A1I6BMY3"/>
<organism evidence="1 2">
    <name type="scientific">Hymenobacter arizonensis</name>
    <name type="common">Siccationidurans arizonensis</name>
    <dbReference type="NCBI Taxonomy" id="1227077"/>
    <lineage>
        <taxon>Bacteria</taxon>
        <taxon>Pseudomonadati</taxon>
        <taxon>Bacteroidota</taxon>
        <taxon>Cytophagia</taxon>
        <taxon>Cytophagales</taxon>
        <taxon>Hymenobacteraceae</taxon>
        <taxon>Hymenobacter</taxon>
    </lineage>
</organism>
<evidence type="ECO:0000313" key="1">
    <source>
        <dbReference type="EMBL" id="SFQ82296.1"/>
    </source>
</evidence>
<dbReference type="RefSeq" id="WP_092678816.1">
    <property type="nucleotide sequence ID" value="NZ_FOXS01000010.1"/>
</dbReference>
<evidence type="ECO:0000313" key="2">
    <source>
        <dbReference type="Proteomes" id="UP000199029"/>
    </source>
</evidence>
<dbReference type="OrthoDB" id="1453820at2"/>
<reference evidence="2" key="1">
    <citation type="submission" date="2016-10" db="EMBL/GenBank/DDBJ databases">
        <authorList>
            <person name="Varghese N."/>
            <person name="Submissions S."/>
        </authorList>
    </citation>
    <scope>NUCLEOTIDE SEQUENCE [LARGE SCALE GENOMIC DNA]</scope>
    <source>
        <strain evidence="2">OR362-8,ATCC BAA-1266,JCM 13504</strain>
    </source>
</reference>
<proteinExistence type="predicted"/>
<dbReference type="Proteomes" id="UP000199029">
    <property type="component" value="Unassembled WGS sequence"/>
</dbReference>
<gene>
    <name evidence="1" type="ORF">SAMN04515668_4781</name>
</gene>
<accession>A0A1I6BMY3</accession>
<keyword evidence="2" id="KW-1185">Reference proteome</keyword>